<dbReference type="EMBL" id="CAJNOC010005959">
    <property type="protein sequence ID" value="CAF1066394.1"/>
    <property type="molecule type" value="Genomic_DNA"/>
</dbReference>
<protein>
    <submittedName>
        <fullName evidence="1">Uncharacterized protein</fullName>
    </submittedName>
</protein>
<dbReference type="AlphaFoldDB" id="A0A814LP52"/>
<organism evidence="1 2">
    <name type="scientific">Brachionus calyciflorus</name>
    <dbReference type="NCBI Taxonomy" id="104777"/>
    <lineage>
        <taxon>Eukaryota</taxon>
        <taxon>Metazoa</taxon>
        <taxon>Spiralia</taxon>
        <taxon>Gnathifera</taxon>
        <taxon>Rotifera</taxon>
        <taxon>Eurotatoria</taxon>
        <taxon>Monogononta</taxon>
        <taxon>Pseudotrocha</taxon>
        <taxon>Ploima</taxon>
        <taxon>Brachionidae</taxon>
        <taxon>Brachionus</taxon>
    </lineage>
</organism>
<dbReference type="Proteomes" id="UP000663879">
    <property type="component" value="Unassembled WGS sequence"/>
</dbReference>
<proteinExistence type="predicted"/>
<sequence>MIEILTGEMIDIELGVFSRALNDCFKIPFITSTTYLHFATKRVSLPPLQ</sequence>
<name>A0A814LP52_9BILA</name>
<feature type="non-terminal residue" evidence="1">
    <location>
        <position position="49"/>
    </location>
</feature>
<comment type="caution">
    <text evidence="1">The sequence shown here is derived from an EMBL/GenBank/DDBJ whole genome shotgun (WGS) entry which is preliminary data.</text>
</comment>
<accession>A0A814LP52</accession>
<evidence type="ECO:0000313" key="1">
    <source>
        <dbReference type="EMBL" id="CAF1066394.1"/>
    </source>
</evidence>
<gene>
    <name evidence="1" type="ORF">OXX778_LOCUS19520</name>
</gene>
<evidence type="ECO:0000313" key="2">
    <source>
        <dbReference type="Proteomes" id="UP000663879"/>
    </source>
</evidence>
<reference evidence="1" key="1">
    <citation type="submission" date="2021-02" db="EMBL/GenBank/DDBJ databases">
        <authorList>
            <person name="Nowell W R."/>
        </authorList>
    </citation>
    <scope>NUCLEOTIDE SEQUENCE</scope>
    <source>
        <strain evidence="1">Ploen Becks lab</strain>
    </source>
</reference>
<keyword evidence="2" id="KW-1185">Reference proteome</keyword>